<keyword evidence="1" id="KW-0812">Transmembrane</keyword>
<accession>A0ABV8DF07</accession>
<gene>
    <name evidence="2" type="ORF">ACFOW3_19725</name>
</gene>
<evidence type="ECO:0000313" key="3">
    <source>
        <dbReference type="Proteomes" id="UP001595693"/>
    </source>
</evidence>
<proteinExistence type="predicted"/>
<keyword evidence="3" id="KW-1185">Reference proteome</keyword>
<protein>
    <submittedName>
        <fullName evidence="2">Uncharacterized protein</fullName>
    </submittedName>
</protein>
<dbReference type="EMBL" id="JBHSAJ010000059">
    <property type="protein sequence ID" value="MFC3936857.1"/>
    <property type="molecule type" value="Genomic_DNA"/>
</dbReference>
<comment type="caution">
    <text evidence="2">The sequence shown here is derived from an EMBL/GenBank/DDBJ whole genome shotgun (WGS) entry which is preliminary data.</text>
</comment>
<reference evidence="3" key="1">
    <citation type="journal article" date="2019" name="Int. J. Syst. Evol. Microbiol.">
        <title>The Global Catalogue of Microorganisms (GCM) 10K type strain sequencing project: providing services to taxonomists for standard genome sequencing and annotation.</title>
        <authorList>
            <consortium name="The Broad Institute Genomics Platform"/>
            <consortium name="The Broad Institute Genome Sequencing Center for Infectious Disease"/>
            <person name="Wu L."/>
            <person name="Ma J."/>
        </authorList>
    </citation>
    <scope>NUCLEOTIDE SEQUENCE [LARGE SCALE GENOMIC DNA]</scope>
    <source>
        <strain evidence="3">CCUG 2113</strain>
    </source>
</reference>
<dbReference type="RefSeq" id="WP_156358816.1">
    <property type="nucleotide sequence ID" value="NZ_JAMXAX010000045.1"/>
</dbReference>
<evidence type="ECO:0000313" key="2">
    <source>
        <dbReference type="EMBL" id="MFC3936857.1"/>
    </source>
</evidence>
<organism evidence="2 3">
    <name type="scientific">Acidovorax facilis</name>
    <dbReference type="NCBI Taxonomy" id="12917"/>
    <lineage>
        <taxon>Bacteria</taxon>
        <taxon>Pseudomonadati</taxon>
        <taxon>Pseudomonadota</taxon>
        <taxon>Betaproteobacteria</taxon>
        <taxon>Burkholderiales</taxon>
        <taxon>Comamonadaceae</taxon>
        <taxon>Acidovorax</taxon>
    </lineage>
</organism>
<keyword evidence="1" id="KW-0472">Membrane</keyword>
<dbReference type="Proteomes" id="UP001595693">
    <property type="component" value="Unassembled WGS sequence"/>
</dbReference>
<name>A0ABV8DF07_9BURK</name>
<sequence>MPMEKDELMLLGKMDGKLDSITAHLGRQDQRIDALDQRMEERHNAIDKRLRVVEQKAAVAGAISGSAVSIGIALAIEGIKQWLGRGGTGQ</sequence>
<keyword evidence="1" id="KW-1133">Transmembrane helix</keyword>
<feature type="transmembrane region" description="Helical" evidence="1">
    <location>
        <begin position="57"/>
        <end position="76"/>
    </location>
</feature>
<evidence type="ECO:0000256" key="1">
    <source>
        <dbReference type="SAM" id="Phobius"/>
    </source>
</evidence>